<dbReference type="OrthoDB" id="9762913at2"/>
<evidence type="ECO:0000256" key="7">
    <source>
        <dbReference type="RuleBase" id="RU003345"/>
    </source>
</evidence>
<keyword evidence="2 4" id="KW-0560">Oxidoreductase</keyword>
<dbReference type="Gene3D" id="3.40.309.10">
    <property type="entry name" value="Aldehyde Dehydrogenase, Chain A, domain 2"/>
    <property type="match status" value="1"/>
</dbReference>
<evidence type="ECO:0000256" key="6">
    <source>
        <dbReference type="PROSITE-ProRule" id="PRU10007"/>
    </source>
</evidence>
<dbReference type="InterPro" id="IPR016161">
    <property type="entry name" value="Ald_DH/histidinol_DH"/>
</dbReference>
<dbReference type="Proteomes" id="UP000254051">
    <property type="component" value="Unassembled WGS sequence"/>
</dbReference>
<dbReference type="InterPro" id="IPR015590">
    <property type="entry name" value="Aldehyde_DH_dom"/>
</dbReference>
<dbReference type="PANTHER" id="PTHR43570:SF16">
    <property type="entry name" value="ALDEHYDE DEHYDROGENASE TYPE III, ISOFORM Q"/>
    <property type="match status" value="1"/>
</dbReference>
<dbReference type="InterPro" id="IPR029510">
    <property type="entry name" value="Ald_DH_CS_GLU"/>
</dbReference>
<dbReference type="Gene3D" id="3.40.605.10">
    <property type="entry name" value="Aldehyde Dehydrogenase, Chain A, domain 1"/>
    <property type="match status" value="1"/>
</dbReference>
<protein>
    <recommendedName>
        <fullName evidence="4">Aldehyde dehydrogenase</fullName>
    </recommendedName>
</protein>
<dbReference type="PIRSF" id="PIRSF036492">
    <property type="entry name" value="ALDH"/>
    <property type="match status" value="1"/>
</dbReference>
<dbReference type="PROSITE" id="PS00687">
    <property type="entry name" value="ALDEHYDE_DEHYDR_GLU"/>
    <property type="match status" value="1"/>
</dbReference>
<dbReference type="InterPro" id="IPR016162">
    <property type="entry name" value="Ald_DH_N"/>
</dbReference>
<dbReference type="PANTHER" id="PTHR43570">
    <property type="entry name" value="ALDEHYDE DEHYDROGENASE"/>
    <property type="match status" value="1"/>
</dbReference>
<comment type="similarity">
    <text evidence="1 4 7">Belongs to the aldehyde dehydrogenase family.</text>
</comment>
<dbReference type="InterPro" id="IPR012394">
    <property type="entry name" value="Aldehyde_DH_NAD(P)"/>
</dbReference>
<dbReference type="GO" id="GO:0004029">
    <property type="term" value="F:aldehyde dehydrogenase (NAD+) activity"/>
    <property type="evidence" value="ECO:0007669"/>
    <property type="project" value="TreeGrafter"/>
</dbReference>
<reference evidence="10" key="1">
    <citation type="submission" date="2017-07" db="EMBL/GenBank/DDBJ databases">
        <authorList>
            <person name="Varghese N."/>
            <person name="Submissions S."/>
        </authorList>
    </citation>
    <scope>NUCLEOTIDE SEQUENCE [LARGE SCALE GENOMIC DNA]</scope>
    <source>
        <strain evidence="10">NLAE-zl-C134</strain>
    </source>
</reference>
<sequence>MYDVKKTLQAQRSFFAGGETKEIAFRTARLRLLRESIIKHEEEILHALKLDLNKSAFEAYETEVGIVLEEIKYTLKHLTKWSRPKRKRTPVTHFPSSSYLYSEPYGSVLIMSPWNYPFQLAMAPLVGSIAAGNCSIVKPSEYSLYTSEIIEKIIKESFPEDYISVVRGGRTVNHALLEERFDYIFFTGSVSVGKLVMESAARHLTPVTLELGGKSPCIVDDTADIDRAAKRIVWGKFLNSGQTCVAPDYLLVHRTVKEKLICAMKKYIRMFYGDTPETNPEYPKIINPKHFERLIGLLPSGYVAEGGRYNERSLQIAPTILEHVTWESAVMQEEIFGPLLPVLEFTHLEEAFSMINARPKPLALYLFTTKREHEFAVMKTVSFGGGCINDTIIHLANPNLPFGGVGDSGMGQYHGINSFLTFSHQKSIIKKSNMVDIPLRYPPFKDHIKLLKRIMR</sequence>
<accession>A0A316A0X7</accession>
<dbReference type="EMBL" id="UHJJ01000002">
    <property type="protein sequence ID" value="SUQ12809.1"/>
    <property type="molecule type" value="Genomic_DNA"/>
</dbReference>
<dbReference type="InterPro" id="IPR016163">
    <property type="entry name" value="Ald_DH_C"/>
</dbReference>
<name>A0A316A0X7_9FIRM</name>
<dbReference type="GO" id="GO:0006081">
    <property type="term" value="P:aldehyde metabolic process"/>
    <property type="evidence" value="ECO:0007669"/>
    <property type="project" value="InterPro"/>
</dbReference>
<evidence type="ECO:0000313" key="9">
    <source>
        <dbReference type="EMBL" id="SUQ12809.1"/>
    </source>
</evidence>
<evidence type="ECO:0000313" key="10">
    <source>
        <dbReference type="Proteomes" id="UP000254051"/>
    </source>
</evidence>
<dbReference type="AlphaFoldDB" id="A0A316A0X7"/>
<dbReference type="CDD" id="cd07136">
    <property type="entry name" value="ALDH_YwdH-P39616"/>
    <property type="match status" value="1"/>
</dbReference>
<dbReference type="InterPro" id="IPR016160">
    <property type="entry name" value="Ald_DH_CS_CYS"/>
</dbReference>
<evidence type="ECO:0000256" key="2">
    <source>
        <dbReference type="ARBA" id="ARBA00023002"/>
    </source>
</evidence>
<evidence type="ECO:0000259" key="8">
    <source>
        <dbReference type="Pfam" id="PF00171"/>
    </source>
</evidence>
<evidence type="ECO:0000256" key="1">
    <source>
        <dbReference type="ARBA" id="ARBA00009986"/>
    </source>
</evidence>
<dbReference type="FunFam" id="3.40.605.10:FF:000004">
    <property type="entry name" value="Aldehyde dehydrogenase"/>
    <property type="match status" value="1"/>
</dbReference>
<feature type="active site" evidence="5 6">
    <location>
        <position position="210"/>
    </location>
</feature>
<dbReference type="GO" id="GO:0005737">
    <property type="term" value="C:cytoplasm"/>
    <property type="evidence" value="ECO:0007669"/>
    <property type="project" value="TreeGrafter"/>
</dbReference>
<proteinExistence type="inferred from homology"/>
<feature type="active site" evidence="5">
    <location>
        <position position="244"/>
    </location>
</feature>
<gene>
    <name evidence="9" type="ORF">SAMN05216529_10223</name>
</gene>
<dbReference type="PROSITE" id="PS00070">
    <property type="entry name" value="ALDEHYDE_DEHYDR_CYS"/>
    <property type="match status" value="1"/>
</dbReference>
<keyword evidence="3" id="KW-0520">NAD</keyword>
<dbReference type="Pfam" id="PF00171">
    <property type="entry name" value="Aldedh"/>
    <property type="match status" value="1"/>
</dbReference>
<organism evidence="9 10">
    <name type="scientific">Faecalicatena contorta</name>
    <dbReference type="NCBI Taxonomy" id="39482"/>
    <lineage>
        <taxon>Bacteria</taxon>
        <taxon>Bacillati</taxon>
        <taxon>Bacillota</taxon>
        <taxon>Clostridia</taxon>
        <taxon>Lachnospirales</taxon>
        <taxon>Lachnospiraceae</taxon>
        <taxon>Faecalicatena</taxon>
    </lineage>
</organism>
<dbReference type="RefSeq" id="WP_109708842.1">
    <property type="nucleotide sequence ID" value="NZ_QGDS01000002.1"/>
</dbReference>
<keyword evidence="10" id="KW-1185">Reference proteome</keyword>
<evidence type="ECO:0000256" key="4">
    <source>
        <dbReference type="PIRNR" id="PIRNR036492"/>
    </source>
</evidence>
<feature type="domain" description="Aldehyde dehydrogenase" evidence="8">
    <location>
        <begin position="3"/>
        <end position="428"/>
    </location>
</feature>
<dbReference type="FunFam" id="3.40.309.10:FF:000003">
    <property type="entry name" value="Aldehyde dehydrogenase"/>
    <property type="match status" value="1"/>
</dbReference>
<dbReference type="SUPFAM" id="SSF53720">
    <property type="entry name" value="ALDH-like"/>
    <property type="match status" value="1"/>
</dbReference>
<evidence type="ECO:0000256" key="3">
    <source>
        <dbReference type="ARBA" id="ARBA00023027"/>
    </source>
</evidence>
<evidence type="ECO:0000256" key="5">
    <source>
        <dbReference type="PIRSR" id="PIRSR036492-1"/>
    </source>
</evidence>